<dbReference type="GO" id="GO:0098588">
    <property type="term" value="C:bounding membrane of organelle"/>
    <property type="evidence" value="ECO:0007669"/>
    <property type="project" value="UniProtKB-ARBA"/>
</dbReference>
<dbReference type="Pfam" id="PF25294">
    <property type="entry name" value="RENR_N"/>
    <property type="match status" value="1"/>
</dbReference>
<evidence type="ECO:0000256" key="6">
    <source>
        <dbReference type="ARBA" id="ARBA00022692"/>
    </source>
</evidence>
<keyword evidence="10 12" id="KW-0472">Membrane</keyword>
<name>A0A2R5LL46_9ACAR</name>
<evidence type="ECO:0000256" key="1">
    <source>
        <dbReference type="ARBA" id="ARBA00004115"/>
    </source>
</evidence>
<keyword evidence="8" id="KW-0256">Endoplasmic reticulum</keyword>
<evidence type="ECO:0000313" key="16">
    <source>
        <dbReference type="EMBL" id="MBY10254.1"/>
    </source>
</evidence>
<dbReference type="AlphaFoldDB" id="A0A2R5LL46"/>
<evidence type="ECO:0000256" key="10">
    <source>
        <dbReference type="ARBA" id="ARBA00023136"/>
    </source>
</evidence>
<dbReference type="Pfam" id="PF07850">
    <property type="entry name" value="Renin_r"/>
    <property type="match status" value="1"/>
</dbReference>
<dbReference type="GO" id="GO:0038023">
    <property type="term" value="F:signaling receptor activity"/>
    <property type="evidence" value="ECO:0007669"/>
    <property type="project" value="InterPro"/>
</dbReference>
<keyword evidence="9 12" id="KW-1133">Transmembrane helix</keyword>
<dbReference type="PANTHER" id="PTHR13351:SF1">
    <property type="entry name" value="RENIN RECEPTOR"/>
    <property type="match status" value="1"/>
</dbReference>
<dbReference type="InterPro" id="IPR056780">
    <property type="entry name" value="Renin_r_C"/>
</dbReference>
<evidence type="ECO:0000256" key="7">
    <source>
        <dbReference type="ARBA" id="ARBA00022729"/>
    </source>
</evidence>
<evidence type="ECO:0000259" key="14">
    <source>
        <dbReference type="Pfam" id="PF07850"/>
    </source>
</evidence>
<feature type="domain" description="Renin receptor N-terminal" evidence="15">
    <location>
        <begin position="20"/>
        <end position="267"/>
    </location>
</feature>
<accession>A0A2R5LL46</accession>
<reference evidence="16" key="1">
    <citation type="submission" date="2018-03" db="EMBL/GenBank/DDBJ databases">
        <title>The relapsing fever spirochete Borrelia turicatae persists in the highly oxidative environment of its soft-bodied tick vector.</title>
        <authorList>
            <person name="Bourret T.J."/>
            <person name="Boyle W.K."/>
            <person name="Valenzuela J.G."/>
            <person name="Oliveira F."/>
            <person name="Lopez J.E."/>
        </authorList>
    </citation>
    <scope>NUCLEOTIDE SEQUENCE</scope>
    <source>
        <strain evidence="16">Kansas strain/isolate</strain>
        <tissue evidence="16">Salivary glands</tissue>
    </source>
</reference>
<proteinExistence type="predicted"/>
<feature type="signal peptide" evidence="13">
    <location>
        <begin position="1"/>
        <end position="17"/>
    </location>
</feature>
<dbReference type="GO" id="GO:0031982">
    <property type="term" value="C:vesicle"/>
    <property type="evidence" value="ECO:0007669"/>
    <property type="project" value="UniProtKB-SubCell"/>
</dbReference>
<dbReference type="GO" id="GO:0005789">
    <property type="term" value="C:endoplasmic reticulum membrane"/>
    <property type="evidence" value="ECO:0007669"/>
    <property type="project" value="UniProtKB-SubCell"/>
</dbReference>
<keyword evidence="4" id="KW-1003">Cell membrane</keyword>
<keyword evidence="5" id="KW-0165">Cleavage on pair of basic residues</keyword>
<keyword evidence="7 13" id="KW-0732">Signal</keyword>
<evidence type="ECO:0000256" key="8">
    <source>
        <dbReference type="ARBA" id="ARBA00022824"/>
    </source>
</evidence>
<dbReference type="InterPro" id="IPR057318">
    <property type="entry name" value="RENR_N"/>
</dbReference>
<feature type="domain" description="Renin receptor-like C-terminal transmembrane spanning segment" evidence="14">
    <location>
        <begin position="301"/>
        <end position="363"/>
    </location>
</feature>
<comment type="subcellular location">
    <subcellularLocation>
        <location evidence="2">Cell membrane</location>
        <topology evidence="2">Single-pass type I membrane protein</topology>
    </subcellularLocation>
    <subcellularLocation>
        <location evidence="1">Endoplasmic reticulum membrane</location>
        <topology evidence="1">Single-pass type I membrane protein</topology>
    </subcellularLocation>
    <subcellularLocation>
        <location evidence="3">Vesicle</location>
    </subcellularLocation>
</comment>
<evidence type="ECO:0000256" key="12">
    <source>
        <dbReference type="SAM" id="Phobius"/>
    </source>
</evidence>
<evidence type="ECO:0000256" key="3">
    <source>
        <dbReference type="ARBA" id="ARBA00004373"/>
    </source>
</evidence>
<keyword evidence="6 12" id="KW-0812">Transmembrane</keyword>
<dbReference type="InterPro" id="IPR012493">
    <property type="entry name" value="Renin_rcpt"/>
</dbReference>
<dbReference type="GO" id="GO:0009897">
    <property type="term" value="C:external side of plasma membrane"/>
    <property type="evidence" value="ECO:0007669"/>
    <property type="project" value="TreeGrafter"/>
</dbReference>
<evidence type="ECO:0000256" key="9">
    <source>
        <dbReference type="ARBA" id="ARBA00022989"/>
    </source>
</evidence>
<feature type="chain" id="PRO_5015352328" evidence="13">
    <location>
        <begin position="18"/>
        <end position="363"/>
    </location>
</feature>
<dbReference type="GO" id="GO:0030177">
    <property type="term" value="P:positive regulation of Wnt signaling pathway"/>
    <property type="evidence" value="ECO:0007669"/>
    <property type="project" value="TreeGrafter"/>
</dbReference>
<dbReference type="EMBL" id="GGLE01006128">
    <property type="protein sequence ID" value="MBY10254.1"/>
    <property type="molecule type" value="Transcribed_RNA"/>
</dbReference>
<evidence type="ECO:0000256" key="4">
    <source>
        <dbReference type="ARBA" id="ARBA00022475"/>
    </source>
</evidence>
<evidence type="ECO:0000259" key="15">
    <source>
        <dbReference type="Pfam" id="PF25294"/>
    </source>
</evidence>
<evidence type="ECO:0000256" key="2">
    <source>
        <dbReference type="ARBA" id="ARBA00004251"/>
    </source>
</evidence>
<protein>
    <submittedName>
        <fullName evidence="16">Putative secreted peptide</fullName>
    </submittedName>
</protein>
<evidence type="ECO:0000256" key="5">
    <source>
        <dbReference type="ARBA" id="ARBA00022685"/>
    </source>
</evidence>
<evidence type="ECO:0000256" key="11">
    <source>
        <dbReference type="ARBA" id="ARBA00023170"/>
    </source>
</evidence>
<evidence type="ECO:0000256" key="13">
    <source>
        <dbReference type="SAM" id="SignalP"/>
    </source>
</evidence>
<sequence>MYPILFVLACMTTVVKCSDKVFLPLVPEAVKFTSGDAIKSSQLADVLSGIMGYSVRTDDPWNALAPVLPFQSPRTAVILDLDGYDPDTVLDVSGPNFPLENNVDPEDQFQILMERTSKRFSDKGPVVFYMKTGEQLYDHKRAYPDLLLSVSPEADTRLSESTKDSDLGKAVRDGIFNCSLSGDDRFLTELYTAIKVIEEVGKQTQKGAAPTIVWLKLEGLRGIVDRYLEESYQASHAQRLIRTLIDRAKKILSQSHNQRAVLMVITQNDKNAALIRKGRSLLQEPVQLSEESLRFQEQRLMAAAEWNLAVDTDPDFHVSFALLAFVSISLILMVFGISVGLWFIDPGRDSIIYRLTLQRVKRD</sequence>
<dbReference type="PANTHER" id="PTHR13351">
    <property type="entry name" value="RENIN RECEPTOR"/>
    <property type="match status" value="1"/>
</dbReference>
<keyword evidence="11" id="KW-0675">Receptor</keyword>
<organism evidence="16">
    <name type="scientific">Ornithodoros turicata</name>
    <dbReference type="NCBI Taxonomy" id="34597"/>
    <lineage>
        <taxon>Eukaryota</taxon>
        <taxon>Metazoa</taxon>
        <taxon>Ecdysozoa</taxon>
        <taxon>Arthropoda</taxon>
        <taxon>Chelicerata</taxon>
        <taxon>Arachnida</taxon>
        <taxon>Acari</taxon>
        <taxon>Parasitiformes</taxon>
        <taxon>Ixodida</taxon>
        <taxon>Ixodoidea</taxon>
        <taxon>Argasidae</taxon>
        <taxon>Ornithodorinae</taxon>
        <taxon>Ornithodoros</taxon>
    </lineage>
</organism>
<feature type="transmembrane region" description="Helical" evidence="12">
    <location>
        <begin position="320"/>
        <end position="344"/>
    </location>
</feature>